<proteinExistence type="predicted"/>
<feature type="domain" description="PIR2-like helical" evidence="3">
    <location>
        <begin position="380"/>
        <end position="491"/>
    </location>
</feature>
<evidence type="ECO:0000313" key="4">
    <source>
        <dbReference type="EMBL" id="CAD6343155.1"/>
    </source>
</evidence>
<dbReference type="Proteomes" id="UP000604825">
    <property type="component" value="Unassembled WGS sequence"/>
</dbReference>
<gene>
    <name evidence="4" type="ORF">NCGR_LOCUS67253</name>
</gene>
<dbReference type="AlphaFoldDB" id="A0A811SPI5"/>
<evidence type="ECO:0000259" key="3">
    <source>
        <dbReference type="Pfam" id="PF20235"/>
    </source>
</evidence>
<accession>A0A811SPI5</accession>
<feature type="region of interest" description="Disordered" evidence="1">
    <location>
        <begin position="30"/>
        <end position="94"/>
    </location>
</feature>
<organism evidence="4 5">
    <name type="scientific">Miscanthus lutarioriparius</name>
    <dbReference type="NCBI Taxonomy" id="422564"/>
    <lineage>
        <taxon>Eukaryota</taxon>
        <taxon>Viridiplantae</taxon>
        <taxon>Streptophyta</taxon>
        <taxon>Embryophyta</taxon>
        <taxon>Tracheophyta</taxon>
        <taxon>Spermatophyta</taxon>
        <taxon>Magnoliopsida</taxon>
        <taxon>Liliopsida</taxon>
        <taxon>Poales</taxon>
        <taxon>Poaceae</taxon>
        <taxon>PACMAD clade</taxon>
        <taxon>Panicoideae</taxon>
        <taxon>Andropogonodae</taxon>
        <taxon>Andropogoneae</taxon>
        <taxon>Saccharinae</taxon>
        <taxon>Miscanthus</taxon>
    </lineage>
</organism>
<dbReference type="Pfam" id="PF12274">
    <property type="entry name" value="DUF3615"/>
    <property type="match status" value="1"/>
</dbReference>
<reference evidence="4" key="1">
    <citation type="submission" date="2020-10" db="EMBL/GenBank/DDBJ databases">
        <authorList>
            <person name="Han B."/>
            <person name="Lu T."/>
            <person name="Zhao Q."/>
            <person name="Huang X."/>
            <person name="Zhao Y."/>
        </authorList>
    </citation>
    <scope>NUCLEOTIDE SEQUENCE</scope>
</reference>
<evidence type="ECO:0000313" key="5">
    <source>
        <dbReference type="Proteomes" id="UP000604825"/>
    </source>
</evidence>
<name>A0A811SPI5_9POAL</name>
<dbReference type="InterPro" id="IPR022059">
    <property type="entry name" value="DUF3615"/>
</dbReference>
<keyword evidence="5" id="KW-1185">Reference proteome</keyword>
<sequence>MSRGKDVSVPPQSSNLPSLIFIDHDADVRPWKGVPTPDDDVPLDTDSAMPGSSVTPRHPLPGPNSRFPPRHPGSNRFPPGHPMNPNPVEWNSRNPSSQASGCFSLISSLSSKLHFDLPSSICSGGVPAYSRTIYGPREVRDNFHRNLKEDEFKRVLAKIEMIYREVELDRDKLESGYCCCLGLLNPKANILVNSSIFCSNASSSPASKGGDMAQRSLDGLITFLTCLFPYLPVAEALAYLDAVDADPLAAAAALIIARRGRNYCWMDPTIAAATMAMALKCGAVAAQHPDPSLLVKGWTSLSHYLHQIARPLSVPRPDFITGSFVLRSLQNEYCNLEVQAVWELADDRLRAKLKFSGGGLRLPTGFPPVRAAMKRMLLAKIHGFYLKALCSLPKDELTGRYHRALVMGGYCYGPLQPAANIIVNMIWYEQTFPTTTKGLKTITMISTGFLGQVAARSLYGLVSFLCTRYPSLTPDHAMKRLLVAEASLQVADPNLFDTPSSLKMDWSSCPQIEPGKDTDVPIQMKAVRKAFASVKEAYTAAATAAYHPSPPAQKVFLGSPDSVEKLKHASDKFRLDDGHQLLNEEFGLLFMSLQRCLSSVGTLDHQQEPEPTVESQYSLHVICGVNELVSGPKFCSHFLSLLPFKYQYSHINFVATLDAQPPKLFFAECNLDDHNDTWCVPVDWSRPVGGML</sequence>
<evidence type="ECO:0000256" key="1">
    <source>
        <dbReference type="SAM" id="MobiDB-lite"/>
    </source>
</evidence>
<evidence type="ECO:0000259" key="2">
    <source>
        <dbReference type="Pfam" id="PF12274"/>
    </source>
</evidence>
<comment type="caution">
    <text evidence="4">The sequence shown here is derived from an EMBL/GenBank/DDBJ whole genome shotgun (WGS) entry which is preliminary data.</text>
</comment>
<dbReference type="EMBL" id="CAJGYO010000696">
    <property type="protein sequence ID" value="CAD6343155.1"/>
    <property type="molecule type" value="Genomic_DNA"/>
</dbReference>
<dbReference type="OrthoDB" id="688473at2759"/>
<dbReference type="PANTHER" id="PTHR33120:SF57">
    <property type="entry name" value="PIR2-LIKE HELICAL DOMAIN-CONTAINING PROTEIN"/>
    <property type="match status" value="1"/>
</dbReference>
<protein>
    <submittedName>
        <fullName evidence="4">Uncharacterized protein</fullName>
    </submittedName>
</protein>
<dbReference type="Pfam" id="PF20235">
    <property type="entry name" value="PIR2-like_helical"/>
    <property type="match status" value="2"/>
</dbReference>
<dbReference type="InterPro" id="IPR046527">
    <property type="entry name" value="PIR2-like_helical"/>
</dbReference>
<feature type="domain" description="DUF3615" evidence="2">
    <location>
        <begin position="612"/>
        <end position="684"/>
    </location>
</feature>
<dbReference type="PANTHER" id="PTHR33120">
    <property type="entry name" value="EXPRESSED PROTEIN-RELATED"/>
    <property type="match status" value="1"/>
</dbReference>
<feature type="domain" description="PIR2-like helical" evidence="3">
    <location>
        <begin position="167"/>
        <end position="254"/>
    </location>
</feature>